<feature type="domain" description="HEPN" evidence="2">
    <location>
        <begin position="30"/>
        <end position="147"/>
    </location>
</feature>
<dbReference type="Pfam" id="PF05168">
    <property type="entry name" value="HEPN"/>
    <property type="match status" value="1"/>
</dbReference>
<feature type="coiled-coil region" evidence="1">
    <location>
        <begin position="20"/>
        <end position="50"/>
    </location>
</feature>
<name>A0A6J7VXH3_9ZZZZ</name>
<gene>
    <name evidence="3" type="ORF">UFOPK4410_00927</name>
</gene>
<sequence>MKITEESIRLSNKYLSKKLIEEIRIDIDQVQRLIAQAENHLRSAKSAKKDDKEGAYILLYDAARKGLTAILYLQGVRPTAFGGHSIILDVLIPQCTQSDLEIIRPFNRLRKIRNAVEYPKTNSLEIDEESLSEDFNAATKIVAWAKSKV</sequence>
<dbReference type="AlphaFoldDB" id="A0A6J7VXH3"/>
<proteinExistence type="predicted"/>
<organism evidence="3">
    <name type="scientific">freshwater metagenome</name>
    <dbReference type="NCBI Taxonomy" id="449393"/>
    <lineage>
        <taxon>unclassified sequences</taxon>
        <taxon>metagenomes</taxon>
        <taxon>ecological metagenomes</taxon>
    </lineage>
</organism>
<dbReference type="InterPro" id="IPR007842">
    <property type="entry name" value="HEPN_dom"/>
</dbReference>
<reference evidence="3" key="1">
    <citation type="submission" date="2020-05" db="EMBL/GenBank/DDBJ databases">
        <authorList>
            <person name="Chiriac C."/>
            <person name="Salcher M."/>
            <person name="Ghai R."/>
            <person name="Kavagutti S V."/>
        </authorList>
    </citation>
    <scope>NUCLEOTIDE SEQUENCE</scope>
</reference>
<dbReference type="Gene3D" id="1.20.120.330">
    <property type="entry name" value="Nucleotidyltransferases domain 2"/>
    <property type="match status" value="1"/>
</dbReference>
<evidence type="ECO:0000256" key="1">
    <source>
        <dbReference type="SAM" id="Coils"/>
    </source>
</evidence>
<accession>A0A6J7VXH3</accession>
<protein>
    <submittedName>
        <fullName evidence="3">Unannotated protein</fullName>
    </submittedName>
</protein>
<evidence type="ECO:0000313" key="3">
    <source>
        <dbReference type="EMBL" id="CAB5118944.1"/>
    </source>
</evidence>
<evidence type="ECO:0000259" key="2">
    <source>
        <dbReference type="Pfam" id="PF05168"/>
    </source>
</evidence>
<keyword evidence="1" id="KW-0175">Coiled coil</keyword>
<dbReference type="EMBL" id="CAFBRV010000096">
    <property type="protein sequence ID" value="CAB5118944.1"/>
    <property type="molecule type" value="Genomic_DNA"/>
</dbReference>